<feature type="active site" description="Nucleophile" evidence="9">
    <location>
        <position position="911"/>
    </location>
</feature>
<dbReference type="Proteomes" id="UP000053237">
    <property type="component" value="Unassembled WGS sequence"/>
</dbReference>
<keyword evidence="15" id="KW-1185">Reference proteome</keyword>
<proteinExistence type="inferred from homology"/>
<feature type="short sequence motif" description="GXSXG" evidence="9">
    <location>
        <begin position="909"/>
        <end position="913"/>
    </location>
</feature>
<dbReference type="InterPro" id="IPR016035">
    <property type="entry name" value="Acyl_Trfase/lysoPLipase"/>
</dbReference>
<dbReference type="InterPro" id="IPR002641">
    <property type="entry name" value="PNPLA_dom"/>
</dbReference>
<dbReference type="AlphaFoldDB" id="A0A024G4P8"/>
<dbReference type="Pfam" id="PF24179">
    <property type="entry name" value="NTE_Ploop"/>
    <property type="match status" value="1"/>
</dbReference>
<dbReference type="InParanoid" id="A0A024G4P8"/>
<feature type="domain" description="PNPLA" evidence="13">
    <location>
        <begin position="878"/>
        <end position="1043"/>
    </location>
</feature>
<dbReference type="InterPro" id="IPR014710">
    <property type="entry name" value="RmlC-like_jellyroll"/>
</dbReference>
<keyword evidence="5 9" id="KW-0442">Lipid degradation</keyword>
<dbReference type="GO" id="GO:0004622">
    <property type="term" value="F:phosphatidylcholine lysophospholipase activity"/>
    <property type="evidence" value="ECO:0007669"/>
    <property type="project" value="InterPro"/>
</dbReference>
<feature type="short sequence motif" description="GXGXXG" evidence="9">
    <location>
        <begin position="882"/>
        <end position="887"/>
    </location>
</feature>
<dbReference type="PROSITE" id="PS51635">
    <property type="entry name" value="PNPLA"/>
    <property type="match status" value="1"/>
</dbReference>
<protein>
    <recommendedName>
        <fullName evidence="16">PNPLA domain-containing protein</fullName>
    </recommendedName>
</protein>
<feature type="short sequence motif" description="DGA/G" evidence="9">
    <location>
        <begin position="1030"/>
        <end position="1032"/>
    </location>
</feature>
<dbReference type="PANTHER" id="PTHR14226">
    <property type="entry name" value="NEUROPATHY TARGET ESTERASE/SWISS CHEESE D.MELANOGASTER"/>
    <property type="match status" value="1"/>
</dbReference>
<feature type="domain" description="Cyclic nucleotide-binding" evidence="12">
    <location>
        <begin position="522"/>
        <end position="607"/>
    </location>
</feature>
<dbReference type="PROSITE" id="PS50042">
    <property type="entry name" value="CNMP_BINDING_3"/>
    <property type="match status" value="2"/>
</dbReference>
<dbReference type="InterPro" id="IPR018490">
    <property type="entry name" value="cNMP-bd_dom_sf"/>
</dbReference>
<evidence type="ECO:0000256" key="5">
    <source>
        <dbReference type="ARBA" id="ARBA00022963"/>
    </source>
</evidence>
<keyword evidence="8 10" id="KW-0472">Membrane</keyword>
<dbReference type="InterPro" id="IPR000595">
    <property type="entry name" value="cNMP-bd_dom"/>
</dbReference>
<evidence type="ECO:0000259" key="13">
    <source>
        <dbReference type="PROSITE" id="PS51635"/>
    </source>
</evidence>
<evidence type="ECO:0000259" key="12">
    <source>
        <dbReference type="PROSITE" id="PS50042"/>
    </source>
</evidence>
<keyword evidence="7 9" id="KW-0443">Lipid metabolism</keyword>
<dbReference type="GO" id="GO:0046470">
    <property type="term" value="P:phosphatidylcholine metabolic process"/>
    <property type="evidence" value="ECO:0007669"/>
    <property type="project" value="InterPro"/>
</dbReference>
<dbReference type="GO" id="GO:0016020">
    <property type="term" value="C:membrane"/>
    <property type="evidence" value="ECO:0007669"/>
    <property type="project" value="UniProtKB-SubCell"/>
</dbReference>
<dbReference type="PROSITE" id="PS01237">
    <property type="entry name" value="UPF0028"/>
    <property type="match status" value="1"/>
</dbReference>
<keyword evidence="6 10" id="KW-1133">Transmembrane helix</keyword>
<evidence type="ECO:0000256" key="2">
    <source>
        <dbReference type="ARBA" id="ARBA00006636"/>
    </source>
</evidence>
<evidence type="ECO:0000256" key="8">
    <source>
        <dbReference type="ARBA" id="ARBA00023136"/>
    </source>
</evidence>
<dbReference type="EMBL" id="CAIX01000024">
    <property type="protein sequence ID" value="CCI41736.1"/>
    <property type="molecule type" value="Genomic_DNA"/>
</dbReference>
<evidence type="ECO:0000256" key="7">
    <source>
        <dbReference type="ARBA" id="ARBA00023098"/>
    </source>
</evidence>
<keyword evidence="11" id="KW-0732">Signal</keyword>
<evidence type="ECO:0000256" key="6">
    <source>
        <dbReference type="ARBA" id="ARBA00022989"/>
    </source>
</evidence>
<gene>
    <name evidence="14" type="ORF">BN9_025200</name>
</gene>
<dbReference type="CDD" id="cd00038">
    <property type="entry name" value="CAP_ED"/>
    <property type="match status" value="1"/>
</dbReference>
<sequence length="1209" mass="135591">MTMLIFSISFFLQIAALLDAKLSTDEIKLTEKHRNSLLSHLRNLFSSIFSPFWSLHQASRPQRAQQKLGDSFNVYLTILILSFTIFLVVAGSLYIWILSRQVRPRKIDKSVERTDRPPSPTSKRMRNMRSYSFSDLHEITQLKQQETSALNQWKDDSIDFPLSLQLKFGSVQLNWIYEALSRVFSFLREDFLPIVTKNVHLHHYRKGDPIFGLGDHEGSILIVSRGQVGLAIHKGKEYGREAARTGEELNVFTKTIRAGEVVTSSLALLAMLVDQLEPPTRTNSILKNKVCNNLSAYATADEETTVLQIPWQSVCDVADRFSDCFYRVAQVVLDQIERITIRSLIDHFGIYSSLYVAVPLIDLKDCNPASFQNDDDIIKAAVSILADTIQLEDAQTRRLLLDSRMITIESGGTIDLDAVKDGMYIVISGSVKVQALADKHLHTLYTASPGCQIGLTFSVIGYHTIPLCLSCEETTAVLLWIPALTVSKLLESRAVSTRCVRHLLEQYSELVCTVDSSFEWLHLQGGEVLFERGDYCDAVYTVLSGRLRAIQGQQHCDRTIEAASELSRNATLGALDMLTGSPSTSTVHAIRDSQISKMPKNVFDYIVSVQPGVLIHFTKSLVQKFPRQHGIPFSNGNGVPQVDVSLDPQNQSSMRSRPSLSLGTIAVIALTKRCHLSKFCENLLKSLQEIASKVSVISSEKANEALGTEWKTRSRMTRANLSTWLGDMENSNELVVYKADLELTFWTKLCVRQADHILLLCSDVDAHRTFLEDIVEILQSAWSRKNVAISVVRIREKNWTVKAIESSALKSQGKGASAALKRRLRILRGESLILPKLMLPMEKYEWISYFHNVQEPFVEHKCDFDRLARRVTGNALGLVLGGGGARGLAHIGVLRALQECDICVDVVGGTSFGAYIGAIYSLHPFDLKSVEMKIKLMSASLSSILEKLRDLTLPIASFFNGNRFNQAIQEHFKDLTIEDLVLNYFCVTTDIAKSRMSIHRSGYVWKYVRASMSLQGYLPPVSEEGSLLLDGGYMNNLPADVMHQEGGVKYILAVDVGSEPRQNYHAYGASLSGWWILWNKLNPFSTTAMVPSMGDVSAALAFVASSQNKERIRNECINLYLRPPVQNYGTLQFDKMDEIIRLGYEYALPRIREWQARVLAQNRMHPFDTKSLAPLPKATCNVVENVAPTRSKSISAELWQLGRMYDSTT</sequence>
<comment type="similarity">
    <text evidence="2">Belongs to the NTE family.</text>
</comment>
<evidence type="ECO:0000313" key="14">
    <source>
        <dbReference type="EMBL" id="CCI41736.1"/>
    </source>
</evidence>
<dbReference type="InterPro" id="IPR001423">
    <property type="entry name" value="LysoPLipase_patatin_CS"/>
</dbReference>
<dbReference type="Pfam" id="PF00027">
    <property type="entry name" value="cNMP_binding"/>
    <property type="match status" value="1"/>
</dbReference>
<dbReference type="InterPro" id="IPR050301">
    <property type="entry name" value="NTE"/>
</dbReference>
<dbReference type="PANTHER" id="PTHR14226:SF29">
    <property type="entry name" value="NEUROPATHY TARGET ESTERASE SWS"/>
    <property type="match status" value="1"/>
</dbReference>
<feature type="transmembrane region" description="Helical" evidence="10">
    <location>
        <begin position="74"/>
        <end position="97"/>
    </location>
</feature>
<evidence type="ECO:0000256" key="10">
    <source>
        <dbReference type="SAM" id="Phobius"/>
    </source>
</evidence>
<dbReference type="InterPro" id="IPR056556">
    <property type="entry name" value="NTE1_P-loop_dom"/>
</dbReference>
<comment type="subcellular location">
    <subcellularLocation>
        <location evidence="1">Membrane</location>
    </subcellularLocation>
</comment>
<name>A0A024G4P8_9STRA</name>
<dbReference type="STRING" id="65357.A0A024G4P8"/>
<reference evidence="14 15" key="1">
    <citation type="submission" date="2012-05" db="EMBL/GenBank/DDBJ databases">
        <title>Recombination and specialization in a pathogen metapopulation.</title>
        <authorList>
            <person name="Gardiner A."/>
            <person name="Kemen E."/>
            <person name="Schultz-Larsen T."/>
            <person name="MacLean D."/>
            <person name="Van Oosterhout C."/>
            <person name="Jones J.D.G."/>
        </authorList>
    </citation>
    <scope>NUCLEOTIDE SEQUENCE [LARGE SCALE GENOMIC DNA]</scope>
    <source>
        <strain evidence="14 15">Ac Nc2</strain>
    </source>
</reference>
<feature type="signal peptide" evidence="11">
    <location>
        <begin position="1"/>
        <end position="20"/>
    </location>
</feature>
<feature type="chain" id="PRO_5001529243" description="PNPLA domain-containing protein" evidence="11">
    <location>
        <begin position="21"/>
        <end position="1209"/>
    </location>
</feature>
<dbReference type="SUPFAM" id="SSF52151">
    <property type="entry name" value="FabD/lysophospholipase-like"/>
    <property type="match status" value="1"/>
</dbReference>
<evidence type="ECO:0000256" key="11">
    <source>
        <dbReference type="SAM" id="SignalP"/>
    </source>
</evidence>
<evidence type="ECO:0000256" key="4">
    <source>
        <dbReference type="ARBA" id="ARBA00022801"/>
    </source>
</evidence>
<evidence type="ECO:0000256" key="9">
    <source>
        <dbReference type="PROSITE-ProRule" id="PRU01161"/>
    </source>
</evidence>
<accession>A0A024G4P8</accession>
<keyword evidence="3 10" id="KW-0812">Transmembrane</keyword>
<dbReference type="Pfam" id="PF01734">
    <property type="entry name" value="Patatin"/>
    <property type="match status" value="1"/>
</dbReference>
<organism evidence="14 15">
    <name type="scientific">Albugo candida</name>
    <dbReference type="NCBI Taxonomy" id="65357"/>
    <lineage>
        <taxon>Eukaryota</taxon>
        <taxon>Sar</taxon>
        <taxon>Stramenopiles</taxon>
        <taxon>Oomycota</taxon>
        <taxon>Peronosporomycetes</taxon>
        <taxon>Albuginales</taxon>
        <taxon>Albuginaceae</taxon>
        <taxon>Albugo</taxon>
    </lineage>
</organism>
<keyword evidence="4 9" id="KW-0378">Hydrolase</keyword>
<dbReference type="GO" id="GO:0016042">
    <property type="term" value="P:lipid catabolic process"/>
    <property type="evidence" value="ECO:0007669"/>
    <property type="project" value="UniProtKB-UniRule"/>
</dbReference>
<evidence type="ECO:0000256" key="1">
    <source>
        <dbReference type="ARBA" id="ARBA00004370"/>
    </source>
</evidence>
<feature type="active site" description="Proton acceptor" evidence="9">
    <location>
        <position position="1030"/>
    </location>
</feature>
<evidence type="ECO:0000313" key="15">
    <source>
        <dbReference type="Proteomes" id="UP000053237"/>
    </source>
</evidence>
<dbReference type="Gene3D" id="2.60.120.10">
    <property type="entry name" value="Jelly Rolls"/>
    <property type="match status" value="2"/>
</dbReference>
<feature type="domain" description="Cyclic nucleotide-binding" evidence="12">
    <location>
        <begin position="183"/>
        <end position="265"/>
    </location>
</feature>
<dbReference type="OrthoDB" id="421051at2759"/>
<evidence type="ECO:0000256" key="3">
    <source>
        <dbReference type="ARBA" id="ARBA00022692"/>
    </source>
</evidence>
<dbReference type="Gene3D" id="3.40.1090.10">
    <property type="entry name" value="Cytosolic phospholipase A2 catalytic domain"/>
    <property type="match status" value="1"/>
</dbReference>
<evidence type="ECO:0008006" key="16">
    <source>
        <dbReference type="Google" id="ProtNLM"/>
    </source>
</evidence>
<comment type="caution">
    <text evidence="14">The sequence shown here is derived from an EMBL/GenBank/DDBJ whole genome shotgun (WGS) entry which is preliminary data.</text>
</comment>
<dbReference type="SUPFAM" id="SSF51206">
    <property type="entry name" value="cAMP-binding domain-like"/>
    <property type="match status" value="3"/>
</dbReference>